<keyword evidence="9 25" id="KW-0479">Metal-binding</keyword>
<evidence type="ECO:0000256" key="7">
    <source>
        <dbReference type="ARBA" id="ARBA00022490"/>
    </source>
</evidence>
<dbReference type="Gene3D" id="3.40.50.20">
    <property type="match status" value="1"/>
</dbReference>
<dbReference type="GO" id="GO:0071555">
    <property type="term" value="P:cell wall organization"/>
    <property type="evidence" value="ECO:0007669"/>
    <property type="project" value="UniProtKB-KW"/>
</dbReference>
<evidence type="ECO:0000256" key="22">
    <source>
        <dbReference type="HAMAP-Rule" id="MF_00047"/>
    </source>
</evidence>
<dbReference type="NCBIfam" id="NF002528">
    <property type="entry name" value="PRK01966.1-4"/>
    <property type="match status" value="1"/>
</dbReference>
<evidence type="ECO:0000256" key="26">
    <source>
        <dbReference type="PROSITE-ProRule" id="PRU00409"/>
    </source>
</evidence>
<evidence type="ECO:0000256" key="9">
    <source>
        <dbReference type="ARBA" id="ARBA00022723"/>
    </source>
</evidence>
<dbReference type="RefSeq" id="WP_257531902.1">
    <property type="nucleotide sequence ID" value="NZ_JANKAS010000010.1"/>
</dbReference>
<dbReference type="PROSITE" id="PS00843">
    <property type="entry name" value="DALA_DALA_LIGASE_1"/>
    <property type="match status" value="1"/>
</dbReference>
<evidence type="ECO:0000256" key="6">
    <source>
        <dbReference type="ARBA" id="ARBA00012216"/>
    </source>
</evidence>
<comment type="cofactor">
    <cofactor evidence="25">
        <name>Mg(2+)</name>
        <dbReference type="ChEBI" id="CHEBI:18420"/>
    </cofactor>
    <cofactor evidence="25">
        <name>Mn(2+)</name>
        <dbReference type="ChEBI" id="CHEBI:29035"/>
    </cofactor>
    <text evidence="25">Binds 2 magnesium or manganese ions per subunit.</text>
</comment>
<evidence type="ECO:0000256" key="25">
    <source>
        <dbReference type="PIRSR" id="PIRSR039102-3"/>
    </source>
</evidence>
<evidence type="ECO:0000256" key="3">
    <source>
        <dbReference type="ARBA" id="ARBA00004496"/>
    </source>
</evidence>
<feature type="binding site" evidence="25">
    <location>
        <position position="306"/>
    </location>
    <ligand>
        <name>Mg(2+)</name>
        <dbReference type="ChEBI" id="CHEBI:18420"/>
        <label>2</label>
    </ligand>
</feature>
<evidence type="ECO:0000256" key="5">
    <source>
        <dbReference type="ARBA" id="ARBA00010871"/>
    </source>
</evidence>
<keyword evidence="11 26" id="KW-0067">ATP-binding</keyword>
<evidence type="ECO:0000256" key="20">
    <source>
        <dbReference type="ARBA" id="ARBA00076288"/>
    </source>
</evidence>
<feature type="binding site" evidence="25">
    <location>
        <position position="308"/>
    </location>
    <ligand>
        <name>Mg(2+)</name>
        <dbReference type="ChEBI" id="CHEBI:18420"/>
        <label>2</label>
    </ligand>
</feature>
<reference evidence="28" key="1">
    <citation type="submission" date="2022-07" db="EMBL/GenBank/DDBJ databases">
        <title>Enhanced cultured diversity of the mouse gut microbiota enables custom-made synthetic communities.</title>
        <authorList>
            <person name="Afrizal A."/>
        </authorList>
    </citation>
    <scope>NUCLEOTIDE SEQUENCE</scope>
    <source>
        <strain evidence="28">DSM 28593</strain>
    </source>
</reference>
<dbReference type="FunFam" id="3.30.470.20:FF:000008">
    <property type="entry name" value="D-alanine--D-alanine ligase"/>
    <property type="match status" value="1"/>
</dbReference>
<dbReference type="InterPro" id="IPR011127">
    <property type="entry name" value="Dala_Dala_lig_N"/>
</dbReference>
<evidence type="ECO:0000256" key="12">
    <source>
        <dbReference type="ARBA" id="ARBA00022842"/>
    </source>
</evidence>
<dbReference type="EMBL" id="JANKAS010000010">
    <property type="protein sequence ID" value="MCR1899482.1"/>
    <property type="molecule type" value="Genomic_DNA"/>
</dbReference>
<evidence type="ECO:0000256" key="15">
    <source>
        <dbReference type="ARBA" id="ARBA00023211"/>
    </source>
</evidence>
<feature type="active site" evidence="23">
    <location>
        <position position="181"/>
    </location>
</feature>
<feature type="active site" evidence="23">
    <location>
        <position position="317"/>
    </location>
</feature>
<dbReference type="GO" id="GO:0005829">
    <property type="term" value="C:cytosol"/>
    <property type="evidence" value="ECO:0007669"/>
    <property type="project" value="TreeGrafter"/>
</dbReference>
<dbReference type="PROSITE" id="PS00844">
    <property type="entry name" value="DALA_DALA_LIGASE_2"/>
    <property type="match status" value="1"/>
</dbReference>
<dbReference type="EC" id="6.3.2.4" evidence="6 22"/>
<dbReference type="InterPro" id="IPR005905">
    <property type="entry name" value="D_ala_D_ala"/>
</dbReference>
<evidence type="ECO:0000256" key="1">
    <source>
        <dbReference type="ARBA" id="ARBA00001936"/>
    </source>
</evidence>
<evidence type="ECO:0000256" key="10">
    <source>
        <dbReference type="ARBA" id="ARBA00022741"/>
    </source>
</evidence>
<sequence>MDKKQTVAVIFGGQSGEHEVSLMSSTNVIEAMDKDRYNVVMIGITKEGKWMIYNGPVEKIKDGQWEKEEEYLLEDFSIQHPILKKIDVVFPILHGPMGEDGTVQGLFELFNIPYVGCGVLASAVGMDKIYTKTLYEMAGLPQGQYLLIMRRKWQEEQEKAIEKIEGKLDYPIFIKPANMGSSVGITKAHNREELIKGIDQAAQYDRKILLEEFIDCREIECAVLGNEEPKASILGEIIPSNEFYDYEAKYLDGDGSKLLMPAPLDQETTETIQKLAIKAFKAIDGSGLARVDFFVEKNTGKIYINEINTLPGFTNISMYPKLWENTGIPYCQLIDKLIELAQERFEDKKNRA</sequence>
<feature type="binding site" evidence="24">
    <location>
        <position position="128"/>
    </location>
    <ligand>
        <name>ATP</name>
        <dbReference type="ChEBI" id="CHEBI:30616"/>
    </ligand>
</feature>
<evidence type="ECO:0000259" key="27">
    <source>
        <dbReference type="PROSITE" id="PS50975"/>
    </source>
</evidence>
<keyword evidence="16 22" id="KW-0961">Cell wall biogenesis/degradation</keyword>
<evidence type="ECO:0000256" key="4">
    <source>
        <dbReference type="ARBA" id="ARBA00004752"/>
    </source>
</evidence>
<dbReference type="GO" id="GO:0009252">
    <property type="term" value="P:peptidoglycan biosynthetic process"/>
    <property type="evidence" value="ECO:0007669"/>
    <property type="project" value="UniProtKB-UniRule"/>
</dbReference>
<evidence type="ECO:0000256" key="8">
    <source>
        <dbReference type="ARBA" id="ARBA00022598"/>
    </source>
</evidence>
<dbReference type="GO" id="GO:0005524">
    <property type="term" value="F:ATP binding"/>
    <property type="evidence" value="ECO:0007669"/>
    <property type="project" value="UniProtKB-UniRule"/>
</dbReference>
<comment type="caution">
    <text evidence="28">The sequence shown here is derived from an EMBL/GenBank/DDBJ whole genome shotgun (WGS) entry which is preliminary data.</text>
</comment>
<dbReference type="PROSITE" id="PS50975">
    <property type="entry name" value="ATP_GRASP"/>
    <property type="match status" value="1"/>
</dbReference>
<dbReference type="GO" id="GO:0008360">
    <property type="term" value="P:regulation of cell shape"/>
    <property type="evidence" value="ECO:0007669"/>
    <property type="project" value="UniProtKB-KW"/>
</dbReference>
<comment type="subcellular location">
    <subcellularLocation>
        <location evidence="3 22">Cytoplasm</location>
    </subcellularLocation>
</comment>
<comment type="catalytic activity">
    <reaction evidence="17 22">
        <text>2 D-alanine + ATP = D-alanyl-D-alanine + ADP + phosphate + H(+)</text>
        <dbReference type="Rhea" id="RHEA:11224"/>
        <dbReference type="ChEBI" id="CHEBI:15378"/>
        <dbReference type="ChEBI" id="CHEBI:30616"/>
        <dbReference type="ChEBI" id="CHEBI:43474"/>
        <dbReference type="ChEBI" id="CHEBI:57416"/>
        <dbReference type="ChEBI" id="CHEBI:57822"/>
        <dbReference type="ChEBI" id="CHEBI:456216"/>
        <dbReference type="EC" id="6.3.2.4"/>
    </reaction>
</comment>
<dbReference type="InterPro" id="IPR000291">
    <property type="entry name" value="D-Ala_lig_Van_CS"/>
</dbReference>
<feature type="binding site" evidence="25">
    <location>
        <position position="292"/>
    </location>
    <ligand>
        <name>Mg(2+)</name>
        <dbReference type="ChEBI" id="CHEBI:18420"/>
        <label>1</label>
    </ligand>
</feature>
<dbReference type="NCBIfam" id="NF002378">
    <property type="entry name" value="PRK01372.1"/>
    <property type="match status" value="1"/>
</dbReference>
<evidence type="ECO:0000256" key="17">
    <source>
        <dbReference type="ARBA" id="ARBA00047614"/>
    </source>
</evidence>
<organism evidence="28 29">
    <name type="scientific">Irregularibacter muris</name>
    <dbReference type="NCBI Taxonomy" id="1796619"/>
    <lineage>
        <taxon>Bacteria</taxon>
        <taxon>Bacillati</taxon>
        <taxon>Bacillota</taxon>
        <taxon>Clostridia</taxon>
        <taxon>Eubacteriales</taxon>
        <taxon>Eubacteriaceae</taxon>
        <taxon>Irregularibacter</taxon>
    </lineage>
</organism>
<feature type="binding site" evidence="24">
    <location>
        <begin position="305"/>
        <end position="306"/>
    </location>
    <ligand>
        <name>ATP</name>
        <dbReference type="ChEBI" id="CHEBI:30616"/>
    </ligand>
</feature>
<gene>
    <name evidence="22" type="primary">ddl</name>
    <name evidence="28" type="ORF">NSA47_10845</name>
</gene>
<evidence type="ECO:0000256" key="2">
    <source>
        <dbReference type="ARBA" id="ARBA00003921"/>
    </source>
</evidence>
<keyword evidence="14 22" id="KW-0573">Peptidoglycan synthesis</keyword>
<dbReference type="HAMAP" id="MF_00047">
    <property type="entry name" value="Dala_Dala_lig"/>
    <property type="match status" value="1"/>
</dbReference>
<feature type="binding site" evidence="24">
    <location>
        <begin position="181"/>
        <end position="182"/>
    </location>
    <ligand>
        <name>ATP</name>
        <dbReference type="ChEBI" id="CHEBI:30616"/>
    </ligand>
</feature>
<evidence type="ECO:0000256" key="21">
    <source>
        <dbReference type="ARBA" id="ARBA00077154"/>
    </source>
</evidence>
<dbReference type="PANTHER" id="PTHR23132">
    <property type="entry name" value="D-ALANINE--D-ALANINE LIGASE"/>
    <property type="match status" value="1"/>
</dbReference>
<evidence type="ECO:0000256" key="24">
    <source>
        <dbReference type="PIRSR" id="PIRSR039102-2"/>
    </source>
</evidence>
<dbReference type="GO" id="GO:0046872">
    <property type="term" value="F:metal ion binding"/>
    <property type="evidence" value="ECO:0007669"/>
    <property type="project" value="UniProtKB-KW"/>
</dbReference>
<accession>A0AAE3HH67</accession>
<dbReference type="PANTHER" id="PTHR23132:SF25">
    <property type="entry name" value="D-ALANINE--D-ALANINE LIGASE A"/>
    <property type="match status" value="1"/>
</dbReference>
<dbReference type="NCBIfam" id="NF002526">
    <property type="entry name" value="PRK01966.1-2"/>
    <property type="match status" value="1"/>
</dbReference>
<keyword evidence="8 22" id="KW-0436">Ligase</keyword>
<dbReference type="InterPro" id="IPR011095">
    <property type="entry name" value="Dala_Dala_lig_C"/>
</dbReference>
<evidence type="ECO:0000313" key="29">
    <source>
        <dbReference type="Proteomes" id="UP001205748"/>
    </source>
</evidence>
<dbReference type="Gene3D" id="3.30.1490.20">
    <property type="entry name" value="ATP-grasp fold, A domain"/>
    <property type="match status" value="1"/>
</dbReference>
<dbReference type="AlphaFoldDB" id="A0AAE3HH67"/>
<dbReference type="Pfam" id="PF07478">
    <property type="entry name" value="Dala_Dala_lig_C"/>
    <property type="match status" value="1"/>
</dbReference>
<proteinExistence type="inferred from homology"/>
<dbReference type="Proteomes" id="UP001205748">
    <property type="component" value="Unassembled WGS sequence"/>
</dbReference>
<dbReference type="GO" id="GO:0008716">
    <property type="term" value="F:D-alanine-D-alanine ligase activity"/>
    <property type="evidence" value="ECO:0007669"/>
    <property type="project" value="UniProtKB-UniRule"/>
</dbReference>
<evidence type="ECO:0000256" key="23">
    <source>
        <dbReference type="PIRSR" id="PIRSR039102-1"/>
    </source>
</evidence>
<dbReference type="PIRSF" id="PIRSF039102">
    <property type="entry name" value="Ddl/VanB"/>
    <property type="match status" value="1"/>
</dbReference>
<keyword evidence="12 25" id="KW-0460">Magnesium</keyword>
<feature type="binding site" evidence="25">
    <location>
        <position position="306"/>
    </location>
    <ligand>
        <name>Mg(2+)</name>
        <dbReference type="ChEBI" id="CHEBI:18420"/>
        <label>1</label>
    </ligand>
</feature>
<evidence type="ECO:0000256" key="16">
    <source>
        <dbReference type="ARBA" id="ARBA00023316"/>
    </source>
</evidence>
<dbReference type="FunFam" id="3.30.1490.20:FF:000007">
    <property type="entry name" value="D-alanine--D-alanine ligase"/>
    <property type="match status" value="1"/>
</dbReference>
<dbReference type="SUPFAM" id="SSF52440">
    <property type="entry name" value="PreATP-grasp domain"/>
    <property type="match status" value="1"/>
</dbReference>
<feature type="binding site" evidence="24">
    <location>
        <begin position="211"/>
        <end position="218"/>
    </location>
    <ligand>
        <name>ATP</name>
        <dbReference type="ChEBI" id="CHEBI:30616"/>
    </ligand>
</feature>
<comment type="cofactor">
    <cofactor evidence="1">
        <name>Mn(2+)</name>
        <dbReference type="ChEBI" id="CHEBI:29035"/>
    </cofactor>
</comment>
<dbReference type="InterPro" id="IPR011761">
    <property type="entry name" value="ATP-grasp"/>
</dbReference>
<comment type="pathway">
    <text evidence="18">Glycan biosynthesis.</text>
</comment>
<feature type="domain" description="ATP-grasp" evidence="27">
    <location>
        <begin position="132"/>
        <end position="339"/>
    </location>
</feature>
<protein>
    <recommendedName>
        <fullName evidence="19 22">D-alanine--D-alanine ligase</fullName>
        <ecNumber evidence="6 22">6.3.2.4</ecNumber>
    </recommendedName>
    <alternativeName>
        <fullName evidence="21 22">D-Ala-D-Ala ligase</fullName>
    </alternativeName>
    <alternativeName>
        <fullName evidence="20 22">D-alanylalanine synthetase</fullName>
    </alternativeName>
</protein>
<keyword evidence="29" id="KW-1185">Reference proteome</keyword>
<dbReference type="InterPro" id="IPR016185">
    <property type="entry name" value="PreATP-grasp_dom_sf"/>
</dbReference>
<dbReference type="NCBIfam" id="TIGR01205">
    <property type="entry name" value="D_ala_D_alaTIGR"/>
    <property type="match status" value="1"/>
</dbReference>
<name>A0AAE3HH67_9FIRM</name>
<feature type="active site" evidence="23">
    <location>
        <position position="17"/>
    </location>
</feature>
<evidence type="ECO:0000256" key="19">
    <source>
        <dbReference type="ARBA" id="ARBA00068427"/>
    </source>
</evidence>
<evidence type="ECO:0000313" key="28">
    <source>
        <dbReference type="EMBL" id="MCR1899482.1"/>
    </source>
</evidence>
<dbReference type="InterPro" id="IPR013815">
    <property type="entry name" value="ATP_grasp_subdomain_1"/>
</dbReference>
<keyword evidence="7 22" id="KW-0963">Cytoplasm</keyword>
<keyword evidence="15 25" id="KW-0464">Manganese</keyword>
<comment type="function">
    <text evidence="2 22">Cell wall formation.</text>
</comment>
<evidence type="ECO:0000256" key="11">
    <source>
        <dbReference type="ARBA" id="ARBA00022840"/>
    </source>
</evidence>
<dbReference type="Pfam" id="PF01820">
    <property type="entry name" value="Dala_Dala_lig_N"/>
    <property type="match status" value="1"/>
</dbReference>
<keyword evidence="13 22" id="KW-0133">Cell shape</keyword>
<dbReference type="Gene3D" id="3.30.470.20">
    <property type="entry name" value="ATP-grasp fold, B domain"/>
    <property type="match status" value="1"/>
</dbReference>
<evidence type="ECO:0000256" key="18">
    <source>
        <dbReference type="ARBA" id="ARBA00060592"/>
    </source>
</evidence>
<evidence type="ECO:0000256" key="14">
    <source>
        <dbReference type="ARBA" id="ARBA00022984"/>
    </source>
</evidence>
<feature type="binding site" evidence="24">
    <location>
        <begin position="173"/>
        <end position="175"/>
    </location>
    <ligand>
        <name>ATP</name>
        <dbReference type="ChEBI" id="CHEBI:30616"/>
    </ligand>
</feature>
<evidence type="ECO:0000256" key="13">
    <source>
        <dbReference type="ARBA" id="ARBA00022960"/>
    </source>
</evidence>
<comment type="similarity">
    <text evidence="5 22">Belongs to the D-alanine--D-alanine ligase family.</text>
</comment>
<keyword evidence="10 24" id="KW-0547">Nucleotide-binding</keyword>
<comment type="pathway">
    <text evidence="4 22">Cell wall biogenesis; peptidoglycan biosynthesis.</text>
</comment>
<dbReference type="SUPFAM" id="SSF56059">
    <property type="entry name" value="Glutathione synthetase ATP-binding domain-like"/>
    <property type="match status" value="1"/>
</dbReference>